<dbReference type="AlphaFoldDB" id="A0A250I9B4"/>
<sequence>MTRMRSIPALLILATAVGCSAEVTTPPAPSPEFPPPDPVVTLTSPTSTVFTRAKVKVEVAVSEGDAEKVELLAGGQVIASSSAPPYSFEWDTASVAEGPHVLWARASANGKTFTSAQPQLVVVDRTAPRMSGFSPSTNAVIAGTSAAVTLTFNEPLLASSVDASKFTVADRPAASARLSEDGHTLTLQSAEEMSTPVSLHTSSFNTGLTDLAGNPVGEIHFMSAQLVPEWTARFPLLGTSRGSEPPPAPTLVFDASNQAYIVWASKEGTGPTATRNVAVLRWDGTSWAPRGGWLNIYNVVLYSAPSLVLDSTGTPLVAFPEWDSTGNDANAWVYRWDGGKWVNLGGAINAYIGKTIVWDVALAVAGTTPIVAWAEANGTQMDLLVRQWDGTSWKALGGKVNATPGESVNSGFDAHSLSLITDRDGKPVIAWSSTTSGITEIHVARYTGSAWERLGSAVNVFVGGEARQPSLAIDKSDPLQRPYLAWVEHLPSLYADRIHAAHWTGSAWEALGEGVNEAPRDRAAHPTLALRDGWPFVAWSEPGETTSTNIQVRELDPVTKRWRAQSASLSVYPSPTYYSSHASNPWLVTDANGRLTVAFSEHDENGNGGVHIYSPK</sequence>
<dbReference type="Gene3D" id="2.60.40.10">
    <property type="entry name" value="Immunoglobulins"/>
    <property type="match status" value="1"/>
</dbReference>
<keyword evidence="5" id="KW-1185">Reference proteome</keyword>
<dbReference type="Proteomes" id="UP000217289">
    <property type="component" value="Chromosome"/>
</dbReference>
<organism evidence="4 5">
    <name type="scientific">Melittangium boletus DSM 14713</name>
    <dbReference type="NCBI Taxonomy" id="1294270"/>
    <lineage>
        <taxon>Bacteria</taxon>
        <taxon>Pseudomonadati</taxon>
        <taxon>Myxococcota</taxon>
        <taxon>Myxococcia</taxon>
        <taxon>Myxococcales</taxon>
        <taxon>Cystobacterineae</taxon>
        <taxon>Archangiaceae</taxon>
        <taxon>Melittangium</taxon>
    </lineage>
</organism>
<protein>
    <recommendedName>
        <fullName evidence="3">SbsA Ig-like domain-containing protein</fullName>
    </recommendedName>
</protein>
<dbReference type="EMBL" id="CP022163">
    <property type="protein sequence ID" value="ATB28459.1"/>
    <property type="molecule type" value="Genomic_DNA"/>
</dbReference>
<dbReference type="PROSITE" id="PS51257">
    <property type="entry name" value="PROKAR_LIPOPROTEIN"/>
    <property type="match status" value="1"/>
</dbReference>
<proteinExistence type="predicted"/>
<name>A0A250I9B4_9BACT</name>
<accession>A0A250I9B4</accession>
<feature type="signal peptide" evidence="2">
    <location>
        <begin position="1"/>
        <end position="21"/>
    </location>
</feature>
<dbReference type="Pfam" id="PF17957">
    <property type="entry name" value="Big_7"/>
    <property type="match status" value="1"/>
</dbReference>
<keyword evidence="1 2" id="KW-0732">Signal</keyword>
<dbReference type="InterPro" id="IPR014755">
    <property type="entry name" value="Cu-Rt/internalin_Ig-like"/>
</dbReference>
<dbReference type="KEGG" id="mbd:MEBOL_001906"/>
<reference evidence="4 5" key="1">
    <citation type="submission" date="2017-06" db="EMBL/GenBank/DDBJ databases">
        <authorList>
            <person name="Kim H.J."/>
            <person name="Triplett B.A."/>
        </authorList>
    </citation>
    <scope>NUCLEOTIDE SEQUENCE [LARGE SCALE GENOMIC DNA]</scope>
    <source>
        <strain evidence="4 5">DSM 14713</strain>
    </source>
</reference>
<evidence type="ECO:0000313" key="5">
    <source>
        <dbReference type="Proteomes" id="UP000217289"/>
    </source>
</evidence>
<evidence type="ECO:0000259" key="3">
    <source>
        <dbReference type="Pfam" id="PF13205"/>
    </source>
</evidence>
<evidence type="ECO:0000256" key="1">
    <source>
        <dbReference type="ARBA" id="ARBA00022729"/>
    </source>
</evidence>
<dbReference type="Gene3D" id="2.60.40.1220">
    <property type="match status" value="1"/>
</dbReference>
<evidence type="ECO:0000256" key="2">
    <source>
        <dbReference type="SAM" id="SignalP"/>
    </source>
</evidence>
<dbReference type="InterPro" id="IPR013783">
    <property type="entry name" value="Ig-like_fold"/>
</dbReference>
<dbReference type="InterPro" id="IPR032812">
    <property type="entry name" value="SbsA_Ig"/>
</dbReference>
<feature type="chain" id="PRO_5013395294" description="SbsA Ig-like domain-containing protein" evidence="2">
    <location>
        <begin position="22"/>
        <end position="616"/>
    </location>
</feature>
<evidence type="ECO:0000313" key="4">
    <source>
        <dbReference type="EMBL" id="ATB28459.1"/>
    </source>
</evidence>
<gene>
    <name evidence="4" type="ORF">MEBOL_001906</name>
</gene>
<feature type="domain" description="SbsA Ig-like" evidence="3">
    <location>
        <begin position="124"/>
        <end position="216"/>
    </location>
</feature>
<dbReference type="Pfam" id="PF13205">
    <property type="entry name" value="Big_5"/>
    <property type="match status" value="1"/>
</dbReference>